<feature type="region of interest" description="Disordered" evidence="3">
    <location>
        <begin position="298"/>
        <end position="319"/>
    </location>
</feature>
<dbReference type="PANTHER" id="PTHR37981">
    <property type="entry name" value="LIPASE 2"/>
    <property type="match status" value="1"/>
</dbReference>
<evidence type="ECO:0000256" key="3">
    <source>
        <dbReference type="SAM" id="MobiDB-lite"/>
    </source>
</evidence>
<dbReference type="EMBL" id="CADCUM010000020">
    <property type="protein sequence ID" value="CAA9369331.1"/>
    <property type="molecule type" value="Genomic_DNA"/>
</dbReference>
<dbReference type="Gene3D" id="3.40.50.1110">
    <property type="entry name" value="SGNH hydrolase"/>
    <property type="match status" value="1"/>
</dbReference>
<feature type="disulfide bond" evidence="2">
    <location>
        <begin position="77"/>
        <end position="102"/>
    </location>
</feature>
<feature type="active site" evidence="1">
    <location>
        <position position="278"/>
    </location>
</feature>
<evidence type="ECO:0000259" key="5">
    <source>
        <dbReference type="Pfam" id="PF13472"/>
    </source>
</evidence>
<dbReference type="InterPro" id="IPR036514">
    <property type="entry name" value="SGNH_hydro_sf"/>
</dbReference>
<gene>
    <name evidence="6" type="ORF">AVDCRST_MAG32-455</name>
</gene>
<keyword evidence="4" id="KW-0732">Signal</keyword>
<evidence type="ECO:0000313" key="6">
    <source>
        <dbReference type="EMBL" id="CAA9369331.1"/>
    </source>
</evidence>
<protein>
    <recommendedName>
        <fullName evidence="5">SGNH hydrolase-type esterase domain-containing protein</fullName>
    </recommendedName>
</protein>
<evidence type="ECO:0000256" key="4">
    <source>
        <dbReference type="SAM" id="SignalP"/>
    </source>
</evidence>
<organism evidence="6">
    <name type="scientific">uncultured Nocardioides sp</name>
    <dbReference type="NCBI Taxonomy" id="198441"/>
    <lineage>
        <taxon>Bacteria</taxon>
        <taxon>Bacillati</taxon>
        <taxon>Actinomycetota</taxon>
        <taxon>Actinomycetes</taxon>
        <taxon>Propionibacteriales</taxon>
        <taxon>Nocardioidaceae</taxon>
        <taxon>Nocardioides</taxon>
        <taxon>environmental samples</taxon>
    </lineage>
</organism>
<feature type="disulfide bond" evidence="2">
    <location>
        <begin position="209"/>
        <end position="257"/>
    </location>
</feature>
<sequence length="319" mass="33087">MTPAHGRPLRAGLTALLLAVLALGCSADSEIDRPLGGSAERVVDVPGLPDSIDYVALGDSYTAGPFIGTMRVDPEGCARSKQNYPAFLADWLDVATYTDVSCSGATTESLTQDQPLLNGGATRPQLDALTAETDLVTLGLGGNDFGIYSGLIACRDPDPATCSVARLRQDARRVEGRVSAAVAEIGRRAPDADVYVVGYPSFMPPEGSCPQVGAPAPALRPLTVIGRGLNRAIRLGAESAGAAYVDLETASRGHDVCAGEDAWIQGKDFHAGVAAPFHPLAEGMRGAAGEVYRTIAGADPPETERAEPDPEAVVLNPVP</sequence>
<proteinExistence type="predicted"/>
<dbReference type="InterPro" id="IPR013830">
    <property type="entry name" value="SGNH_hydro"/>
</dbReference>
<feature type="domain" description="SGNH hydrolase-type esterase" evidence="5">
    <location>
        <begin position="56"/>
        <end position="285"/>
    </location>
</feature>
<name>A0A6J4MWB9_9ACTN</name>
<dbReference type="CDD" id="cd01823">
    <property type="entry name" value="SEST_like"/>
    <property type="match status" value="1"/>
</dbReference>
<accession>A0A6J4MWB9</accession>
<evidence type="ECO:0000256" key="1">
    <source>
        <dbReference type="PIRSR" id="PIRSR637460-1"/>
    </source>
</evidence>
<feature type="disulfide bond" evidence="2">
    <location>
        <begin position="154"/>
        <end position="162"/>
    </location>
</feature>
<feature type="signal peptide" evidence="4">
    <location>
        <begin position="1"/>
        <end position="27"/>
    </location>
</feature>
<feature type="chain" id="PRO_5026835651" description="SGNH hydrolase-type esterase domain-containing protein" evidence="4">
    <location>
        <begin position="28"/>
        <end position="319"/>
    </location>
</feature>
<dbReference type="SUPFAM" id="SSF52266">
    <property type="entry name" value="SGNH hydrolase"/>
    <property type="match status" value="1"/>
</dbReference>
<keyword evidence="2" id="KW-1015">Disulfide bond</keyword>
<dbReference type="PANTHER" id="PTHR37981:SF1">
    <property type="entry name" value="SGNH HYDROLASE-TYPE ESTERASE DOMAIN-CONTAINING PROTEIN"/>
    <property type="match status" value="1"/>
</dbReference>
<evidence type="ECO:0000256" key="2">
    <source>
        <dbReference type="PIRSR" id="PIRSR637460-2"/>
    </source>
</evidence>
<dbReference type="InterPro" id="IPR037460">
    <property type="entry name" value="SEST-like"/>
</dbReference>
<dbReference type="GO" id="GO:0019433">
    <property type="term" value="P:triglyceride catabolic process"/>
    <property type="evidence" value="ECO:0007669"/>
    <property type="project" value="TreeGrafter"/>
</dbReference>
<feature type="active site" description="Nucleophile" evidence="1">
    <location>
        <position position="60"/>
    </location>
</feature>
<dbReference type="Pfam" id="PF13472">
    <property type="entry name" value="Lipase_GDSL_2"/>
    <property type="match status" value="1"/>
</dbReference>
<reference evidence="6" key="1">
    <citation type="submission" date="2020-02" db="EMBL/GenBank/DDBJ databases">
        <authorList>
            <person name="Meier V. D."/>
        </authorList>
    </citation>
    <scope>NUCLEOTIDE SEQUENCE</scope>
    <source>
        <strain evidence="6">AVDCRST_MAG32</strain>
    </source>
</reference>
<dbReference type="GO" id="GO:0004806">
    <property type="term" value="F:triacylglycerol lipase activity"/>
    <property type="evidence" value="ECO:0007669"/>
    <property type="project" value="TreeGrafter"/>
</dbReference>
<dbReference type="AlphaFoldDB" id="A0A6J4MWB9"/>
<dbReference type="PROSITE" id="PS51257">
    <property type="entry name" value="PROKAR_LIPOPROTEIN"/>
    <property type="match status" value="1"/>
</dbReference>